<keyword evidence="3" id="KW-0809">Transit peptide</keyword>
<keyword evidence="7" id="KW-1185">Reference proteome</keyword>
<dbReference type="RefSeq" id="XP_020426696.1">
    <property type="nucleotide sequence ID" value="XM_020571107.1"/>
</dbReference>
<dbReference type="FunCoup" id="D3BVQ9">
    <property type="interactions" value="272"/>
</dbReference>
<comment type="subcellular location">
    <subcellularLocation>
        <location evidence="1">Mitochondrion</location>
    </subcellularLocation>
</comment>
<dbReference type="AlphaFoldDB" id="D3BVQ9"/>
<gene>
    <name evidence="6" type="ORF">PPL_00061</name>
</gene>
<dbReference type="EMBL" id="ADBJ01000063">
    <property type="protein sequence ID" value="EFA74562.1"/>
    <property type="molecule type" value="Genomic_DNA"/>
</dbReference>
<dbReference type="Pfam" id="PF06644">
    <property type="entry name" value="ATP11"/>
    <property type="match status" value="1"/>
</dbReference>
<keyword evidence="4" id="KW-0496">Mitochondrion</keyword>
<evidence type="ECO:0008006" key="8">
    <source>
        <dbReference type="Google" id="ProtNLM"/>
    </source>
</evidence>
<feature type="compositionally biased region" description="Low complexity" evidence="5">
    <location>
        <begin position="305"/>
        <end position="318"/>
    </location>
</feature>
<dbReference type="PANTHER" id="PTHR13126">
    <property type="entry name" value="CHAPERONE ATP11"/>
    <property type="match status" value="1"/>
</dbReference>
<evidence type="ECO:0000256" key="3">
    <source>
        <dbReference type="ARBA" id="ARBA00022946"/>
    </source>
</evidence>
<comment type="similarity">
    <text evidence="2">Belongs to the ATP11 family.</text>
</comment>
<sequence>MLRVNKLKSVVDKFTTLSQSSSSSSLLSRSLNNNNNSQTKTTTISTLIMSQQKKKPTIQTKAKLPKISQCAAALQGNRFYSTKPGFKPAPYLGPPPTLNEIVKLELLQKESPETIKEIWLRYHSKKDSICAVIPAETYNKLKQRAKSCPLFVFPLPGDKGYISILYQWQEDYFMYTYLDQYKKYTVNAVPWLSAAHYTDLLESKGIVLMRADPNLEVLNTVQAQFLYNQTQIFLLDDKKFNIMQTFTYNPQRFDFNAVLREINDQKSMLETVQDPNDKSHKIVNFDNNTASGVNSSNKEDIAAAETTSTTTTTSTKVETTGEKESQEKNQPITMDTYKVKPSLSATTSQSSSSLD</sequence>
<evidence type="ECO:0000256" key="1">
    <source>
        <dbReference type="ARBA" id="ARBA00004173"/>
    </source>
</evidence>
<dbReference type="Proteomes" id="UP000001396">
    <property type="component" value="Unassembled WGS sequence"/>
</dbReference>
<dbReference type="STRING" id="670386.D3BVQ9"/>
<comment type="caution">
    <text evidence="6">The sequence shown here is derived from an EMBL/GenBank/DDBJ whole genome shotgun (WGS) entry which is preliminary data.</text>
</comment>
<evidence type="ECO:0000313" key="6">
    <source>
        <dbReference type="EMBL" id="EFA74562.1"/>
    </source>
</evidence>
<evidence type="ECO:0000256" key="2">
    <source>
        <dbReference type="ARBA" id="ARBA00009116"/>
    </source>
</evidence>
<dbReference type="GeneID" id="31355595"/>
<accession>D3BVQ9</accession>
<reference evidence="6 7" key="1">
    <citation type="journal article" date="2011" name="Genome Res.">
        <title>Phylogeny-wide analysis of social amoeba genomes highlights ancient origins for complex intercellular communication.</title>
        <authorList>
            <person name="Heidel A.J."/>
            <person name="Lawal H.M."/>
            <person name="Felder M."/>
            <person name="Schilde C."/>
            <person name="Helps N.R."/>
            <person name="Tunggal B."/>
            <person name="Rivero F."/>
            <person name="John U."/>
            <person name="Schleicher M."/>
            <person name="Eichinger L."/>
            <person name="Platzer M."/>
            <person name="Noegel A.A."/>
            <person name="Schaap P."/>
            <person name="Gloeckner G."/>
        </authorList>
    </citation>
    <scope>NUCLEOTIDE SEQUENCE [LARGE SCALE GENOMIC DNA]</scope>
    <source>
        <strain evidence="7">ATCC 26659 / Pp 5 / PN500</strain>
    </source>
</reference>
<feature type="region of interest" description="Disordered" evidence="5">
    <location>
        <begin position="271"/>
        <end position="355"/>
    </location>
</feature>
<feature type="compositionally biased region" description="Low complexity" evidence="5">
    <location>
        <begin position="342"/>
        <end position="355"/>
    </location>
</feature>
<protein>
    <recommendedName>
        <fullName evidence="8">ATP synthase mitochondrial F1 complex assembly factor 1</fullName>
    </recommendedName>
</protein>
<proteinExistence type="inferred from homology"/>
<dbReference type="GO" id="GO:0005739">
    <property type="term" value="C:mitochondrion"/>
    <property type="evidence" value="ECO:0007669"/>
    <property type="project" value="UniProtKB-SubCell"/>
</dbReference>
<evidence type="ECO:0000256" key="5">
    <source>
        <dbReference type="SAM" id="MobiDB-lite"/>
    </source>
</evidence>
<dbReference type="InParanoid" id="D3BVQ9"/>
<dbReference type="InterPro" id="IPR010591">
    <property type="entry name" value="ATP11"/>
</dbReference>
<dbReference type="PANTHER" id="PTHR13126:SF0">
    <property type="entry name" value="ATP SYNTHASE MITOCHONDRIAL F1 COMPLEX ASSEMBLY FACTOR 1"/>
    <property type="match status" value="1"/>
</dbReference>
<dbReference type="GO" id="GO:0033615">
    <property type="term" value="P:mitochondrial proton-transporting ATP synthase complex assembly"/>
    <property type="evidence" value="ECO:0007669"/>
    <property type="project" value="TreeGrafter"/>
</dbReference>
<feature type="compositionally biased region" description="Polar residues" evidence="5">
    <location>
        <begin position="285"/>
        <end position="296"/>
    </location>
</feature>
<evidence type="ECO:0000256" key="4">
    <source>
        <dbReference type="ARBA" id="ARBA00023128"/>
    </source>
</evidence>
<name>D3BVQ9_HETP5</name>
<organism evidence="6 7">
    <name type="scientific">Heterostelium pallidum (strain ATCC 26659 / Pp 5 / PN500)</name>
    <name type="common">Cellular slime mold</name>
    <name type="synonym">Polysphondylium pallidum</name>
    <dbReference type="NCBI Taxonomy" id="670386"/>
    <lineage>
        <taxon>Eukaryota</taxon>
        <taxon>Amoebozoa</taxon>
        <taxon>Evosea</taxon>
        <taxon>Eumycetozoa</taxon>
        <taxon>Dictyostelia</taxon>
        <taxon>Acytosteliales</taxon>
        <taxon>Acytosteliaceae</taxon>
        <taxon>Heterostelium</taxon>
    </lineage>
</organism>
<evidence type="ECO:0000313" key="7">
    <source>
        <dbReference type="Proteomes" id="UP000001396"/>
    </source>
</evidence>